<comment type="catalytic activity">
    <reaction evidence="9">
        <text>orotidine 5'-phosphate + H(+) = UMP + CO2</text>
        <dbReference type="Rhea" id="RHEA:11596"/>
        <dbReference type="ChEBI" id="CHEBI:15378"/>
        <dbReference type="ChEBI" id="CHEBI:16526"/>
        <dbReference type="ChEBI" id="CHEBI:57538"/>
        <dbReference type="ChEBI" id="CHEBI:57865"/>
        <dbReference type="EC" id="4.1.1.23"/>
    </reaction>
</comment>
<dbReference type="PANTHER" id="PTHR43375:SF1">
    <property type="entry name" value="OROTIDINE 5'-PHOSPHATE DECARBOXYLASE"/>
    <property type="match status" value="1"/>
</dbReference>
<keyword evidence="6" id="KW-0665">Pyrimidine biosynthesis</keyword>
<evidence type="ECO:0000256" key="2">
    <source>
        <dbReference type="ARBA" id="ARBA00008847"/>
    </source>
</evidence>
<dbReference type="Gene3D" id="3.20.20.70">
    <property type="entry name" value="Aldolase class I"/>
    <property type="match status" value="1"/>
</dbReference>
<evidence type="ECO:0000256" key="5">
    <source>
        <dbReference type="ARBA" id="ARBA00022793"/>
    </source>
</evidence>
<evidence type="ECO:0000256" key="8">
    <source>
        <dbReference type="ARBA" id="ARBA00033428"/>
    </source>
</evidence>
<reference evidence="11" key="2">
    <citation type="journal article" date="2014" name="ISME J.">
        <title>Microbial stratification in low pH oxic and suboxic macroscopic growths along an acid mine drainage.</title>
        <authorList>
            <person name="Mendez-Garcia C."/>
            <person name="Mesa V."/>
            <person name="Sprenger R.R."/>
            <person name="Richter M."/>
            <person name="Diez M.S."/>
            <person name="Solano J."/>
            <person name="Bargiela R."/>
            <person name="Golyshina O.V."/>
            <person name="Manteca A."/>
            <person name="Ramos J.L."/>
            <person name="Gallego J.R."/>
            <person name="Llorente I."/>
            <person name="Martins Dos Santos V.A."/>
            <person name="Jensen O.N."/>
            <person name="Pelaez A.I."/>
            <person name="Sanchez J."/>
            <person name="Ferrer M."/>
        </authorList>
    </citation>
    <scope>NUCLEOTIDE SEQUENCE</scope>
</reference>
<name>T1ACS3_9ZZZZ</name>
<evidence type="ECO:0000256" key="9">
    <source>
        <dbReference type="ARBA" id="ARBA00049157"/>
    </source>
</evidence>
<dbReference type="CDD" id="cd04725">
    <property type="entry name" value="OMP_decarboxylase_like"/>
    <property type="match status" value="1"/>
</dbReference>
<dbReference type="EMBL" id="AUZZ01008193">
    <property type="protein sequence ID" value="EQD38724.1"/>
    <property type="molecule type" value="Genomic_DNA"/>
</dbReference>
<feature type="non-terminal residue" evidence="11">
    <location>
        <position position="1"/>
    </location>
</feature>
<dbReference type="UniPathway" id="UPA00070">
    <property type="reaction ID" value="UER00120"/>
</dbReference>
<reference evidence="11" key="1">
    <citation type="submission" date="2013-08" db="EMBL/GenBank/DDBJ databases">
        <authorList>
            <person name="Mendez C."/>
            <person name="Richter M."/>
            <person name="Ferrer M."/>
            <person name="Sanchez J."/>
        </authorList>
    </citation>
    <scope>NUCLEOTIDE SEQUENCE</scope>
</reference>
<keyword evidence="7" id="KW-0456">Lyase</keyword>
<accession>T1ACS3</accession>
<protein>
    <recommendedName>
        <fullName evidence="4">Orotidine 5'-phosphate decarboxylase</fullName>
        <ecNumber evidence="3">4.1.1.23</ecNumber>
    </recommendedName>
    <alternativeName>
        <fullName evidence="8">OMP decarboxylase</fullName>
    </alternativeName>
</protein>
<feature type="domain" description="Orotidine 5'-phosphate decarboxylase" evidence="10">
    <location>
        <begin position="1"/>
        <end position="232"/>
    </location>
</feature>
<dbReference type="AlphaFoldDB" id="T1ACS3"/>
<comment type="caution">
    <text evidence="11">The sequence shown here is derived from an EMBL/GenBank/DDBJ whole genome shotgun (WGS) entry which is preliminary data.</text>
</comment>
<dbReference type="PANTHER" id="PTHR43375">
    <property type="entry name" value="OROTIDINE 5'-PHOSPHATE DECARBOXYLASE"/>
    <property type="match status" value="1"/>
</dbReference>
<keyword evidence="5" id="KW-0210">Decarboxylase</keyword>
<dbReference type="GO" id="GO:0044205">
    <property type="term" value="P:'de novo' UMP biosynthetic process"/>
    <property type="evidence" value="ECO:0007669"/>
    <property type="project" value="UniProtKB-UniPathway"/>
</dbReference>
<evidence type="ECO:0000313" key="11">
    <source>
        <dbReference type="EMBL" id="EQD38724.1"/>
    </source>
</evidence>
<proteinExistence type="inferred from homology"/>
<evidence type="ECO:0000256" key="1">
    <source>
        <dbReference type="ARBA" id="ARBA00004861"/>
    </source>
</evidence>
<gene>
    <name evidence="11" type="ORF">B2A_11355</name>
</gene>
<dbReference type="InterPro" id="IPR011995">
    <property type="entry name" value="OMPdecase_type-2"/>
</dbReference>
<comment type="similarity">
    <text evidence="2">Belongs to the OMP decarboxylase family. Type 2 subfamily.</text>
</comment>
<dbReference type="NCBIfam" id="TIGR02127">
    <property type="entry name" value="pyrF_sub2"/>
    <property type="match status" value="1"/>
</dbReference>
<dbReference type="InterPro" id="IPR013785">
    <property type="entry name" value="Aldolase_TIM"/>
</dbReference>
<evidence type="ECO:0000259" key="10">
    <source>
        <dbReference type="SMART" id="SM00934"/>
    </source>
</evidence>
<comment type="pathway">
    <text evidence="1">Pyrimidine metabolism; UMP biosynthesis via de novo pathway; UMP from orotate: step 2/2.</text>
</comment>
<sequence length="253" mass="26731">PALFPSPIKRRPAGRRLDAFLSGIVTATYPHAAAYKMQLASYLAFGAAGMRALERLTARIGPSRLRILDLKANDFPNTMRLYHDGAFRTLGFDAVTVSPWLGWESLAPFLDDPAHGVFVVAHSSNAGSVDFQEIPTPRGPLWLAVLGEVRRLAHAHGNVGAVVGATFADTFRPARAALGNRIPILAPGVGTQGGSLSAAVREGVDADGRALLVSASRSILYAASGASWTAAAGAEAARMKVQINQLRAGLRRD</sequence>
<evidence type="ECO:0000256" key="6">
    <source>
        <dbReference type="ARBA" id="ARBA00022975"/>
    </source>
</evidence>
<dbReference type="SUPFAM" id="SSF51366">
    <property type="entry name" value="Ribulose-phoshate binding barrel"/>
    <property type="match status" value="1"/>
</dbReference>
<dbReference type="InterPro" id="IPR001754">
    <property type="entry name" value="OMPdeCOase_dom"/>
</dbReference>
<evidence type="ECO:0000256" key="3">
    <source>
        <dbReference type="ARBA" id="ARBA00012321"/>
    </source>
</evidence>
<dbReference type="GO" id="GO:0006207">
    <property type="term" value="P:'de novo' pyrimidine nucleobase biosynthetic process"/>
    <property type="evidence" value="ECO:0007669"/>
    <property type="project" value="InterPro"/>
</dbReference>
<dbReference type="GO" id="GO:0004590">
    <property type="term" value="F:orotidine-5'-phosphate decarboxylase activity"/>
    <property type="evidence" value="ECO:0007669"/>
    <property type="project" value="UniProtKB-EC"/>
</dbReference>
<dbReference type="SMART" id="SM00934">
    <property type="entry name" value="OMPdecase"/>
    <property type="match status" value="1"/>
</dbReference>
<evidence type="ECO:0000256" key="4">
    <source>
        <dbReference type="ARBA" id="ARBA00021923"/>
    </source>
</evidence>
<dbReference type="Pfam" id="PF00215">
    <property type="entry name" value="OMPdecase"/>
    <property type="match status" value="1"/>
</dbReference>
<organism evidence="11">
    <name type="scientific">mine drainage metagenome</name>
    <dbReference type="NCBI Taxonomy" id="410659"/>
    <lineage>
        <taxon>unclassified sequences</taxon>
        <taxon>metagenomes</taxon>
        <taxon>ecological metagenomes</taxon>
    </lineage>
</organism>
<evidence type="ECO:0000256" key="7">
    <source>
        <dbReference type="ARBA" id="ARBA00023239"/>
    </source>
</evidence>
<dbReference type="EC" id="4.1.1.23" evidence="3"/>
<dbReference type="InterPro" id="IPR011060">
    <property type="entry name" value="RibuloseP-bd_barrel"/>
</dbReference>